<dbReference type="Gene3D" id="3.40.50.1000">
    <property type="entry name" value="HAD superfamily/HAD-like"/>
    <property type="match status" value="1"/>
</dbReference>
<dbReference type="Gene3D" id="1.10.150.240">
    <property type="entry name" value="Putative phosphatase, domain 2"/>
    <property type="match status" value="1"/>
</dbReference>
<dbReference type="SFLD" id="SFLDG01129">
    <property type="entry name" value="C1.5:_HAD__Beta-PGM__Phosphata"/>
    <property type="match status" value="1"/>
</dbReference>
<dbReference type="HOGENOM" id="CLU_019989_1_0_1"/>
<reference evidence="2 3" key="1">
    <citation type="journal article" date="2012" name="Science">
        <title>The Paleozoic origin of enzymatic lignin decomposition reconstructed from 31 fungal genomes.</title>
        <authorList>
            <person name="Floudas D."/>
            <person name="Binder M."/>
            <person name="Riley R."/>
            <person name="Barry K."/>
            <person name="Blanchette R.A."/>
            <person name="Henrissat B."/>
            <person name="Martinez A.T."/>
            <person name="Otillar R."/>
            <person name="Spatafora J.W."/>
            <person name="Yadav J.S."/>
            <person name="Aerts A."/>
            <person name="Benoit I."/>
            <person name="Boyd A."/>
            <person name="Carlson A."/>
            <person name="Copeland A."/>
            <person name="Coutinho P.M."/>
            <person name="de Vries R.P."/>
            <person name="Ferreira P."/>
            <person name="Findley K."/>
            <person name="Foster B."/>
            <person name="Gaskell J."/>
            <person name="Glotzer D."/>
            <person name="Gorecki P."/>
            <person name="Heitman J."/>
            <person name="Hesse C."/>
            <person name="Hori C."/>
            <person name="Igarashi K."/>
            <person name="Jurgens J.A."/>
            <person name="Kallen N."/>
            <person name="Kersten P."/>
            <person name="Kohler A."/>
            <person name="Kuees U."/>
            <person name="Kumar T.K.A."/>
            <person name="Kuo A."/>
            <person name="LaButti K."/>
            <person name="Larrondo L.F."/>
            <person name="Lindquist E."/>
            <person name="Ling A."/>
            <person name="Lombard V."/>
            <person name="Lucas S."/>
            <person name="Lundell T."/>
            <person name="Martin R."/>
            <person name="McLaughlin D.J."/>
            <person name="Morgenstern I."/>
            <person name="Morin E."/>
            <person name="Murat C."/>
            <person name="Nagy L.G."/>
            <person name="Nolan M."/>
            <person name="Ohm R.A."/>
            <person name="Patyshakuliyeva A."/>
            <person name="Rokas A."/>
            <person name="Ruiz-Duenas F.J."/>
            <person name="Sabat G."/>
            <person name="Salamov A."/>
            <person name="Samejima M."/>
            <person name="Schmutz J."/>
            <person name="Slot J.C."/>
            <person name="St John F."/>
            <person name="Stenlid J."/>
            <person name="Sun H."/>
            <person name="Sun S."/>
            <person name="Syed K."/>
            <person name="Tsang A."/>
            <person name="Wiebenga A."/>
            <person name="Young D."/>
            <person name="Pisabarro A."/>
            <person name="Eastwood D.C."/>
            <person name="Martin F."/>
            <person name="Cullen D."/>
            <person name="Grigoriev I.V."/>
            <person name="Hibbett D.S."/>
        </authorList>
    </citation>
    <scope>NUCLEOTIDE SEQUENCE</scope>
    <source>
        <strain evidence="3">FP-58527</strain>
    </source>
</reference>
<dbReference type="AlphaFoldDB" id="S8EUU4"/>
<dbReference type="Proteomes" id="UP000015241">
    <property type="component" value="Unassembled WGS sequence"/>
</dbReference>
<dbReference type="InterPro" id="IPR023214">
    <property type="entry name" value="HAD_sf"/>
</dbReference>
<dbReference type="InterPro" id="IPR023198">
    <property type="entry name" value="PGP-like_dom2"/>
</dbReference>
<organism evidence="2 3">
    <name type="scientific">Fomitopsis schrenkii</name>
    <name type="common">Brown rot fungus</name>
    <dbReference type="NCBI Taxonomy" id="2126942"/>
    <lineage>
        <taxon>Eukaryota</taxon>
        <taxon>Fungi</taxon>
        <taxon>Dikarya</taxon>
        <taxon>Basidiomycota</taxon>
        <taxon>Agaricomycotina</taxon>
        <taxon>Agaricomycetes</taxon>
        <taxon>Polyporales</taxon>
        <taxon>Fomitopsis</taxon>
    </lineage>
</organism>
<evidence type="ECO:0000313" key="3">
    <source>
        <dbReference type="Proteomes" id="UP000015241"/>
    </source>
</evidence>
<dbReference type="SUPFAM" id="SSF56784">
    <property type="entry name" value="HAD-like"/>
    <property type="match status" value="1"/>
</dbReference>
<dbReference type="STRING" id="743788.S8EUU4"/>
<keyword evidence="1" id="KW-0732">Signal</keyword>
<feature type="signal peptide" evidence="1">
    <location>
        <begin position="1"/>
        <end position="19"/>
    </location>
</feature>
<feature type="chain" id="PRO_5004563247" description="HAD-like protein" evidence="1">
    <location>
        <begin position="20"/>
        <end position="486"/>
    </location>
</feature>
<name>S8EUU4_FOMSC</name>
<dbReference type="EMBL" id="KE504276">
    <property type="protein sequence ID" value="EPS93440.1"/>
    <property type="molecule type" value="Genomic_DNA"/>
</dbReference>
<keyword evidence="3" id="KW-1185">Reference proteome</keyword>
<dbReference type="PANTHER" id="PTHR43611:SF3">
    <property type="entry name" value="FLAVIN MONONUCLEOTIDE HYDROLASE 1, CHLOROPLATIC"/>
    <property type="match status" value="1"/>
</dbReference>
<dbReference type="CDD" id="cd02603">
    <property type="entry name" value="HAD_sEH-N_like"/>
    <property type="match status" value="1"/>
</dbReference>
<accession>S8EUU4</accession>
<dbReference type="SFLD" id="SFLDS00003">
    <property type="entry name" value="Haloacid_Dehalogenase"/>
    <property type="match status" value="1"/>
</dbReference>
<dbReference type="Pfam" id="PF00702">
    <property type="entry name" value="Hydrolase"/>
    <property type="match status" value="1"/>
</dbReference>
<sequence length="486" mass="54027">MSSLPLFTALILDLGDVLLTWSPDTKSSVSPHILKAMLSSTTWMDYERGRLSEYGCYARLAAEFAVPKEDIASAFQQARGSLHVNEGLAALVQELKASDKGLQVYALSNISIPDFSFAQKLPFEWSTFDAVFPSGLLGERKPDKAIYDRLIAGTGVDPSSAVFVDDKAENVAVARTLGMHGVVFDFPDKVATALRGLFSGPLQRGARFMRAHACAFESVTDDGRAFVENFGQLLILELTGDMSLVSFSASEMPFLWNFFRPDGAPGDGILIYQRILVTVQTRYINHCSTTRPYGLPSKVMSEMLKYKTDQGTFSSYFDPARTRVDPFVNINVVTFFIRNGRGEDVPEALDYVLDVLASRRYLDGSRYYCSPEMYLYFMSRLLDSDAAVRARAMPVFVERLRERVGVPADDLDRAMRVIVCCKLGVENEVDLRALLASQRPDGDWEVGWLYKYGKSGIRIGNRGVTTAFAIRAIQMATQQATEPLPL</sequence>
<dbReference type="GO" id="GO:0016791">
    <property type="term" value="F:phosphatase activity"/>
    <property type="evidence" value="ECO:0007669"/>
    <property type="project" value="UniProtKB-ARBA"/>
</dbReference>
<evidence type="ECO:0000313" key="2">
    <source>
        <dbReference type="EMBL" id="EPS93440.1"/>
    </source>
</evidence>
<evidence type="ECO:0008006" key="4">
    <source>
        <dbReference type="Google" id="ProtNLM"/>
    </source>
</evidence>
<dbReference type="OrthoDB" id="2012566at2759"/>
<gene>
    <name evidence="2" type="ORF">FOMPIDRAFT_57140</name>
</gene>
<evidence type="ECO:0000256" key="1">
    <source>
        <dbReference type="SAM" id="SignalP"/>
    </source>
</evidence>
<dbReference type="NCBIfam" id="TIGR01509">
    <property type="entry name" value="HAD-SF-IA-v3"/>
    <property type="match status" value="1"/>
</dbReference>
<dbReference type="InParanoid" id="S8EUU4"/>
<protein>
    <recommendedName>
        <fullName evidence="4">HAD-like protein</fullName>
    </recommendedName>
</protein>
<dbReference type="InterPro" id="IPR006439">
    <property type="entry name" value="HAD-SF_hydro_IA"/>
</dbReference>
<dbReference type="InterPro" id="IPR036412">
    <property type="entry name" value="HAD-like_sf"/>
</dbReference>
<dbReference type="PANTHER" id="PTHR43611">
    <property type="entry name" value="ALPHA-D-GLUCOSE 1-PHOSPHATE PHOSPHATASE"/>
    <property type="match status" value="1"/>
</dbReference>
<dbReference type="eggNOG" id="ENOG502QTXV">
    <property type="taxonomic scope" value="Eukaryota"/>
</dbReference>
<proteinExistence type="predicted"/>